<dbReference type="OrthoDB" id="9810570at2"/>
<gene>
    <name evidence="3" type="ORF">C5Y98_05130</name>
</gene>
<name>A0A2S8GA48_9BACT</name>
<dbReference type="Proteomes" id="UP000239388">
    <property type="component" value="Unassembled WGS sequence"/>
</dbReference>
<feature type="region of interest" description="Disordered" evidence="1">
    <location>
        <begin position="1"/>
        <end position="26"/>
    </location>
</feature>
<protein>
    <recommendedName>
        <fullName evidence="2">THUMP-like domain-containing protein</fullName>
    </recommendedName>
</protein>
<proteinExistence type="predicted"/>
<dbReference type="InterPro" id="IPR041497">
    <property type="entry name" value="Thump-like"/>
</dbReference>
<evidence type="ECO:0000256" key="1">
    <source>
        <dbReference type="SAM" id="MobiDB-lite"/>
    </source>
</evidence>
<sequence>MLEPEPPPRLSQHDKMESSDQSASLNTAQWLTSPAAAAWFHWLSGVDPHSIATLKKLREELEPDQAQAILNQGELRKRGLRKFTRAEQMFFTRIGQEQSTDEEIAAYKSHRFPAGQPLADLCCGIGGDLIALAQRGPTTAVDASADHLCFAAANVSAYGAKLADARCGLAEETPLESFAAWHIDPDRRSDNRRTIQLDHFSPALPQLEAMLRSNRNAALKLAPASSLPGQWEEEGECEWITHHRECKQLVVWLGELAQQPGVHRATRIGSDGQVDSFVGVPTSPRASQEIAACLFDPDPALVASGLVDTLAAELNLARVSPQSHYLTGPTSIDHPLLSRFEVIAMEKIDTKRLKRSIAEADWGTLELKQRGLELKLEALRKQLKPRGTGAGTIIFSPTVDGNRAILCQRPK</sequence>
<dbReference type="EMBL" id="PUIB01000007">
    <property type="protein sequence ID" value="PQO40964.1"/>
    <property type="molecule type" value="Genomic_DNA"/>
</dbReference>
<accession>A0A2S8GA48</accession>
<dbReference type="SUPFAM" id="SSF53335">
    <property type="entry name" value="S-adenosyl-L-methionine-dependent methyltransferases"/>
    <property type="match status" value="1"/>
</dbReference>
<reference evidence="3 4" key="1">
    <citation type="submission" date="2018-02" db="EMBL/GenBank/DDBJ databases">
        <title>Comparative genomes isolates from brazilian mangrove.</title>
        <authorList>
            <person name="Araujo J.E."/>
            <person name="Taketani R.G."/>
            <person name="Silva M.C.P."/>
            <person name="Loureco M.V."/>
            <person name="Andreote F.D."/>
        </authorList>
    </citation>
    <scope>NUCLEOTIDE SEQUENCE [LARGE SCALE GENOMIC DNA]</scope>
    <source>
        <strain evidence="3 4">NAP PRIS-MGV</strain>
    </source>
</reference>
<dbReference type="CDD" id="cd02440">
    <property type="entry name" value="AdoMet_MTases"/>
    <property type="match status" value="1"/>
</dbReference>
<dbReference type="AlphaFoldDB" id="A0A2S8GA48"/>
<dbReference type="InterPro" id="IPR029063">
    <property type="entry name" value="SAM-dependent_MTases_sf"/>
</dbReference>
<comment type="caution">
    <text evidence="3">The sequence shown here is derived from an EMBL/GenBank/DDBJ whole genome shotgun (WGS) entry which is preliminary data.</text>
</comment>
<feature type="domain" description="THUMP-like" evidence="2">
    <location>
        <begin position="338"/>
        <end position="409"/>
    </location>
</feature>
<dbReference type="Pfam" id="PF18096">
    <property type="entry name" value="Thump_like"/>
    <property type="match status" value="1"/>
</dbReference>
<evidence type="ECO:0000313" key="3">
    <source>
        <dbReference type="EMBL" id="PQO40964.1"/>
    </source>
</evidence>
<evidence type="ECO:0000259" key="2">
    <source>
        <dbReference type="Pfam" id="PF18096"/>
    </source>
</evidence>
<dbReference type="RefSeq" id="WP_105352216.1">
    <property type="nucleotide sequence ID" value="NZ_PUIB01000007.1"/>
</dbReference>
<dbReference type="Gene3D" id="3.40.50.150">
    <property type="entry name" value="Vaccinia Virus protein VP39"/>
    <property type="match status" value="1"/>
</dbReference>
<organism evidence="3 4">
    <name type="scientific">Blastopirellula marina</name>
    <dbReference type="NCBI Taxonomy" id="124"/>
    <lineage>
        <taxon>Bacteria</taxon>
        <taxon>Pseudomonadati</taxon>
        <taxon>Planctomycetota</taxon>
        <taxon>Planctomycetia</taxon>
        <taxon>Pirellulales</taxon>
        <taxon>Pirellulaceae</taxon>
        <taxon>Blastopirellula</taxon>
    </lineage>
</organism>
<evidence type="ECO:0000313" key="4">
    <source>
        <dbReference type="Proteomes" id="UP000239388"/>
    </source>
</evidence>